<dbReference type="EMBL" id="CAJFCV020000002">
    <property type="protein sequence ID" value="CAG9102663.1"/>
    <property type="molecule type" value="Genomic_DNA"/>
</dbReference>
<feature type="region of interest" description="Disordered" evidence="1">
    <location>
        <begin position="758"/>
        <end position="873"/>
    </location>
</feature>
<feature type="region of interest" description="Disordered" evidence="1">
    <location>
        <begin position="351"/>
        <end position="428"/>
    </location>
</feature>
<dbReference type="Proteomes" id="UP000659654">
    <property type="component" value="Unassembled WGS sequence"/>
</dbReference>
<feature type="compositionally biased region" description="Basic residues" evidence="1">
    <location>
        <begin position="930"/>
        <end position="941"/>
    </location>
</feature>
<gene>
    <name evidence="2" type="ORF">BXYJ_LOCUS5470</name>
</gene>
<keyword evidence="5" id="KW-1185">Reference proteome</keyword>
<evidence type="ECO:0000313" key="6">
    <source>
        <dbReference type="WBParaSite" id="BXY_1557700.1"/>
    </source>
</evidence>
<accession>A0A1I7SRB3</accession>
<reference evidence="3" key="2">
    <citation type="submission" date="2020-08" db="EMBL/GenBank/DDBJ databases">
        <authorList>
            <person name="Kikuchi T."/>
        </authorList>
    </citation>
    <scope>NUCLEOTIDE SEQUENCE</scope>
    <source>
        <strain evidence="2">Ka4C1</strain>
    </source>
</reference>
<feature type="compositionally biased region" description="Basic and acidic residues" evidence="1">
    <location>
        <begin position="415"/>
        <end position="428"/>
    </location>
</feature>
<evidence type="ECO:0000313" key="5">
    <source>
        <dbReference type="Proteomes" id="UP000659654"/>
    </source>
</evidence>
<dbReference type="EMBL" id="CAJFDI010000002">
    <property type="protein sequence ID" value="CAD5218077.1"/>
    <property type="molecule type" value="Genomic_DNA"/>
</dbReference>
<name>A0A1I7SRB3_BURXY</name>
<dbReference type="WBParaSite" id="BXY_1557700.1">
    <property type="protein sequence ID" value="BXY_1557700.1"/>
    <property type="gene ID" value="BXY_1557700"/>
</dbReference>
<feature type="compositionally biased region" description="Polar residues" evidence="1">
    <location>
        <begin position="917"/>
        <end position="927"/>
    </location>
</feature>
<organism evidence="4 6">
    <name type="scientific">Bursaphelenchus xylophilus</name>
    <name type="common">Pinewood nematode worm</name>
    <name type="synonym">Aphelenchoides xylophilus</name>
    <dbReference type="NCBI Taxonomy" id="6326"/>
    <lineage>
        <taxon>Eukaryota</taxon>
        <taxon>Metazoa</taxon>
        <taxon>Ecdysozoa</taxon>
        <taxon>Nematoda</taxon>
        <taxon>Chromadorea</taxon>
        <taxon>Rhabditida</taxon>
        <taxon>Tylenchina</taxon>
        <taxon>Tylenchomorpha</taxon>
        <taxon>Aphelenchoidea</taxon>
        <taxon>Aphelenchoididae</taxon>
        <taxon>Bursaphelenchus</taxon>
    </lineage>
</organism>
<feature type="compositionally biased region" description="Polar residues" evidence="1">
    <location>
        <begin position="838"/>
        <end position="866"/>
    </location>
</feature>
<dbReference type="OrthoDB" id="5876916at2759"/>
<reference evidence="6" key="1">
    <citation type="submission" date="2016-11" db="UniProtKB">
        <authorList>
            <consortium name="WormBaseParasite"/>
        </authorList>
    </citation>
    <scope>IDENTIFICATION</scope>
</reference>
<evidence type="ECO:0000313" key="2">
    <source>
        <dbReference type="EMBL" id="CAD5218077.1"/>
    </source>
</evidence>
<evidence type="ECO:0000313" key="4">
    <source>
        <dbReference type="Proteomes" id="UP000095284"/>
    </source>
</evidence>
<protein>
    <submittedName>
        <fullName evidence="2">(pine wood nematode) hypothetical protein</fullName>
    </submittedName>
</protein>
<feature type="compositionally biased region" description="Basic and acidic residues" evidence="1">
    <location>
        <begin position="764"/>
        <end position="776"/>
    </location>
</feature>
<proteinExistence type="predicted"/>
<evidence type="ECO:0000256" key="1">
    <source>
        <dbReference type="SAM" id="MobiDB-lite"/>
    </source>
</evidence>
<sequence>MPDFPHGTLHLRRVFDSRNSPINNKSESKCQLILLAVNTLLGRQVGRNHVVLHCSHPKQPGFIRNRHAFIRAKLDNTGSKVLYYEICPFPLCDVRVNNQLIDRFTRININDLISLGNGFGHNHCCYHFRIERADSRLPYPLIRANLTKTPREMRGLHIYEGCFEHRAGDLNHLYASEKLLLTANRLFCEMSRNDENLAPSQCPLTAGGHFRPPPDPVTPIGLMPSQQMLVDELVNQLMQQHQIQQHIIPAVNQMNTAQIAVVREYIKSQQLRRLLLQVPQLAIGGLGRNSPLLAGTVGMQDSHSLPNFNPETRKIPSFTPPSQLPMLFVDQIVPAETAQSFMNSAPYMATASTSSQPILSETRLDSSNISSTMGAQYVRSRENDDSDESRVMPKHRVDHEGKDDDNNNEDENSHEEEHPGPSMTHDNRERMKAPTILTSECQKLPQGSETNPLDLSFNSEVLSEISVDLVFSKDNFSESPAMLLSPSSSSEHASFECSFSKPASVFRSHPKASHSMEYEEDEEPLTKPSIEQERRRMKKYITNNFYFHLYKESKKWKSRQNKADSDDEWIRYAGLTVDRCTKDSLYKEDEIKREEEESEGVINRPKPFIDVNEGQYEKQQAQELRKKLLEESELRKTYPSLQYPDIPNVTDDEAETKLLATLLISLKPDDADNGSICTTEISEDQISLLGPEEAQQRPAIETDDFSTWTRSEDLKFKKIDKQTFVFPGTSRQIASKYRRLFRAEVDCTSTENMLIQRNRLRKKHEADQQKMEELNKKKYKLKKTPVSTSSARRGRQPGKKVSGADASTLTPSTPLAPPSSRSYKRPSLTHSKPKLLQKSVSTPCSISQPQSHLHSKTSVPSTSTAKSLEPQKPATAFLREAPGAEFMMRPAVILNAKYNDEDVDVNRIVQSIQSAVGQLESTSNTPQERVKRKYTKRKHKESKSGSDAVPKKHKKRGPKPRKDSLNSSASYFGRKPSKKQIAAETQKRLEIDLGLVDEKDFFSSSDGSFILPANEIEEPCALQACRIHVVLREAERSAIEWVQCDVCDKWFHCICALQTNRPVGKREVFRCRQADCPSSSADFEEAAL</sequence>
<dbReference type="Proteomes" id="UP000582659">
    <property type="component" value="Unassembled WGS sequence"/>
</dbReference>
<dbReference type="InterPro" id="IPR013083">
    <property type="entry name" value="Znf_RING/FYVE/PHD"/>
</dbReference>
<dbReference type="Proteomes" id="UP000095284">
    <property type="component" value="Unplaced"/>
</dbReference>
<dbReference type="SUPFAM" id="SSF57903">
    <property type="entry name" value="FYVE/PHD zinc finger"/>
    <property type="match status" value="1"/>
</dbReference>
<feature type="compositionally biased region" description="Basic and acidic residues" evidence="1">
    <location>
        <begin position="379"/>
        <end position="405"/>
    </location>
</feature>
<dbReference type="InterPro" id="IPR011011">
    <property type="entry name" value="Znf_FYVE_PHD"/>
</dbReference>
<evidence type="ECO:0000313" key="3">
    <source>
        <dbReference type="EMBL" id="CAG9102663.1"/>
    </source>
</evidence>
<dbReference type="AlphaFoldDB" id="A0A1I7SRB3"/>
<feature type="region of interest" description="Disordered" evidence="1">
    <location>
        <begin position="917"/>
        <end position="983"/>
    </location>
</feature>
<dbReference type="Gene3D" id="3.30.40.10">
    <property type="entry name" value="Zinc/RING finger domain, C3HC4 (zinc finger)"/>
    <property type="match status" value="1"/>
</dbReference>
<feature type="compositionally biased region" description="Polar residues" evidence="1">
    <location>
        <begin position="351"/>
        <end position="374"/>
    </location>
</feature>